<evidence type="ECO:0000313" key="1">
    <source>
        <dbReference type="EMBL" id="RKQ35136.1"/>
    </source>
</evidence>
<protein>
    <submittedName>
        <fullName evidence="1">Uncharacterized protein</fullName>
    </submittedName>
</protein>
<dbReference type="RefSeq" id="WP_121031031.1">
    <property type="nucleotide sequence ID" value="NZ_PNJG02000002.1"/>
</dbReference>
<proteinExistence type="predicted"/>
<dbReference type="EMBL" id="PNJG02000002">
    <property type="protein sequence ID" value="RKQ35136.1"/>
    <property type="molecule type" value="Genomic_DNA"/>
</dbReference>
<comment type="caution">
    <text evidence="1">The sequence shown here is derived from an EMBL/GenBank/DDBJ whole genome shotgun (WGS) entry which is preliminary data.</text>
</comment>
<name>A0A495A799_9MICC</name>
<sequence>MSGQLTNLKHKVLGDRRDKTAAIHEAGFENEASAAQWANGIATGPVADMSELALIKQIRETRPDLTLATASYIAQRAKARAA</sequence>
<reference evidence="1 2" key="1">
    <citation type="submission" date="2018-10" db="EMBL/GenBank/DDBJ databases">
        <title>Kocuria tytouropygialis sp. nov., isolated from the uropygial gland of an American barn owl (Tyto furcata).</title>
        <authorList>
            <person name="Braun M.S."/>
            <person name="Wang E."/>
            <person name="Zimmermann S."/>
            <person name="Wagner H."/>
            <person name="Wink M."/>
        </authorList>
    </citation>
    <scope>NUCLEOTIDE SEQUENCE [LARGE SCALE GENOMIC DNA]</scope>
    <source>
        <strain evidence="1 2">442</strain>
    </source>
</reference>
<dbReference type="AlphaFoldDB" id="A0A495A799"/>
<dbReference type="Proteomes" id="UP000249516">
    <property type="component" value="Unassembled WGS sequence"/>
</dbReference>
<keyword evidence="2" id="KW-1185">Reference proteome</keyword>
<dbReference type="OrthoDB" id="5149275at2"/>
<accession>A0A495A799</accession>
<evidence type="ECO:0000313" key="2">
    <source>
        <dbReference type="Proteomes" id="UP000249516"/>
    </source>
</evidence>
<gene>
    <name evidence="1" type="ORF">C1C97_007730</name>
</gene>
<organism evidence="1 2">
    <name type="scientific">Kocuria tytonis</name>
    <dbReference type="NCBI Taxonomy" id="2054280"/>
    <lineage>
        <taxon>Bacteria</taxon>
        <taxon>Bacillati</taxon>
        <taxon>Actinomycetota</taxon>
        <taxon>Actinomycetes</taxon>
        <taxon>Micrococcales</taxon>
        <taxon>Micrococcaceae</taxon>
        <taxon>Kocuria</taxon>
    </lineage>
</organism>